<organism evidence="4 5">
    <name type="scientific">Jiella pacifica</name>
    <dbReference type="NCBI Taxonomy" id="2696469"/>
    <lineage>
        <taxon>Bacteria</taxon>
        <taxon>Pseudomonadati</taxon>
        <taxon>Pseudomonadota</taxon>
        <taxon>Alphaproteobacteria</taxon>
        <taxon>Hyphomicrobiales</taxon>
        <taxon>Aurantimonadaceae</taxon>
        <taxon>Jiella</taxon>
    </lineage>
</organism>
<keyword evidence="2" id="KW-0472">Membrane</keyword>
<sequence length="249" mass="26336">MSDLRSEDGGEADRAAEYVLGVLDGAERRAAERQIDRDPAFARAVDGWNARLAPFYEAIEPVEPPAGVWPRIAEELGRMRRLERVDVSPHKPKGRRVSGIWQWIGLSGMGLAATSLAALIVVVGGIGEFGPQPPAAVDTILAGTLMNDQGQAMFTVVFYHEDDHDVATLIPVVNSSDADRVPELWVVPPGGSPRSLGILHNSQPVVLAVADRQVLDPDAALAVSMEPAGGSPTGLPTGPVVAHGGLRTP</sequence>
<proteinExistence type="predicted"/>
<evidence type="ECO:0000313" key="5">
    <source>
        <dbReference type="Proteomes" id="UP000469011"/>
    </source>
</evidence>
<dbReference type="RefSeq" id="WP_163462520.1">
    <property type="nucleotide sequence ID" value="NZ_JAAAMG010000005.1"/>
</dbReference>
<keyword evidence="2" id="KW-0812">Transmembrane</keyword>
<gene>
    <name evidence="4" type="ORF">GTK09_07885</name>
</gene>
<evidence type="ECO:0000256" key="2">
    <source>
        <dbReference type="SAM" id="Phobius"/>
    </source>
</evidence>
<keyword evidence="2" id="KW-1133">Transmembrane helix</keyword>
<dbReference type="GO" id="GO:0005886">
    <property type="term" value="C:plasma membrane"/>
    <property type="evidence" value="ECO:0007669"/>
    <property type="project" value="InterPro"/>
</dbReference>
<dbReference type="Proteomes" id="UP000469011">
    <property type="component" value="Unassembled WGS sequence"/>
</dbReference>
<evidence type="ECO:0000259" key="3">
    <source>
        <dbReference type="Pfam" id="PF10099"/>
    </source>
</evidence>
<feature type="region of interest" description="Disordered" evidence="1">
    <location>
        <begin position="226"/>
        <end position="249"/>
    </location>
</feature>
<feature type="domain" description="Anti-sigma K factor RskA C-terminal" evidence="3">
    <location>
        <begin position="112"/>
        <end position="240"/>
    </location>
</feature>
<keyword evidence="5" id="KW-1185">Reference proteome</keyword>
<dbReference type="GO" id="GO:0006417">
    <property type="term" value="P:regulation of translation"/>
    <property type="evidence" value="ECO:0007669"/>
    <property type="project" value="TreeGrafter"/>
</dbReference>
<reference evidence="4 5" key="1">
    <citation type="submission" date="2020-01" db="EMBL/GenBank/DDBJ databases">
        <title>Jiella pacifica sp. nov.</title>
        <authorList>
            <person name="Xue Z."/>
            <person name="Zhu S."/>
            <person name="Chen J."/>
            <person name="Yang J."/>
        </authorList>
    </citation>
    <scope>NUCLEOTIDE SEQUENCE [LARGE SCALE GENOMIC DNA]</scope>
    <source>
        <strain evidence="4 5">40Bstr34</strain>
    </source>
</reference>
<dbReference type="GO" id="GO:0016989">
    <property type="term" value="F:sigma factor antagonist activity"/>
    <property type="evidence" value="ECO:0007669"/>
    <property type="project" value="TreeGrafter"/>
</dbReference>
<comment type="caution">
    <text evidence="4">The sequence shown here is derived from an EMBL/GenBank/DDBJ whole genome shotgun (WGS) entry which is preliminary data.</text>
</comment>
<dbReference type="Pfam" id="PF10099">
    <property type="entry name" value="RskA_C"/>
    <property type="match status" value="1"/>
</dbReference>
<dbReference type="InterPro" id="IPR018764">
    <property type="entry name" value="RskA_C"/>
</dbReference>
<dbReference type="PANTHER" id="PTHR37461">
    <property type="entry name" value="ANTI-SIGMA-K FACTOR RSKA"/>
    <property type="match status" value="1"/>
</dbReference>
<evidence type="ECO:0000256" key="1">
    <source>
        <dbReference type="SAM" id="MobiDB-lite"/>
    </source>
</evidence>
<feature type="transmembrane region" description="Helical" evidence="2">
    <location>
        <begin position="100"/>
        <end position="126"/>
    </location>
</feature>
<name>A0A6N9T5Z5_9HYPH</name>
<dbReference type="PANTHER" id="PTHR37461:SF1">
    <property type="entry name" value="ANTI-SIGMA-K FACTOR RSKA"/>
    <property type="match status" value="1"/>
</dbReference>
<dbReference type="EMBL" id="JAAAMG010000005">
    <property type="protein sequence ID" value="NDW04348.1"/>
    <property type="molecule type" value="Genomic_DNA"/>
</dbReference>
<protein>
    <submittedName>
        <fullName evidence="4">Anti-sigma factor</fullName>
    </submittedName>
</protein>
<dbReference type="AlphaFoldDB" id="A0A6N9T5Z5"/>
<evidence type="ECO:0000313" key="4">
    <source>
        <dbReference type="EMBL" id="NDW04348.1"/>
    </source>
</evidence>
<accession>A0A6N9T5Z5</accession>
<dbReference type="InterPro" id="IPR051474">
    <property type="entry name" value="Anti-sigma-K/W_factor"/>
</dbReference>